<evidence type="ECO:0000313" key="5">
    <source>
        <dbReference type="Proteomes" id="UP000004995"/>
    </source>
</evidence>
<dbReference type="FunCoup" id="K3YT26">
    <property type="interactions" value="420"/>
</dbReference>
<dbReference type="InterPro" id="IPR040285">
    <property type="entry name" value="ProX/PRXD1"/>
</dbReference>
<evidence type="ECO:0000256" key="1">
    <source>
        <dbReference type="ARBA" id="ARBA00010201"/>
    </source>
</evidence>
<feature type="region of interest" description="Disordered" evidence="2">
    <location>
        <begin position="243"/>
        <end position="313"/>
    </location>
</feature>
<organism evidence="4 5">
    <name type="scientific">Setaria italica</name>
    <name type="common">Foxtail millet</name>
    <name type="synonym">Panicum italicum</name>
    <dbReference type="NCBI Taxonomy" id="4555"/>
    <lineage>
        <taxon>Eukaryota</taxon>
        <taxon>Viridiplantae</taxon>
        <taxon>Streptophyta</taxon>
        <taxon>Embryophyta</taxon>
        <taxon>Tracheophyta</taxon>
        <taxon>Spermatophyta</taxon>
        <taxon>Magnoliopsida</taxon>
        <taxon>Liliopsida</taxon>
        <taxon>Poales</taxon>
        <taxon>Poaceae</taxon>
        <taxon>PACMAD clade</taxon>
        <taxon>Panicoideae</taxon>
        <taxon>Panicodae</taxon>
        <taxon>Paniceae</taxon>
        <taxon>Cenchrinae</taxon>
        <taxon>Setaria</taxon>
    </lineage>
</organism>
<dbReference type="PANTHER" id="PTHR31423">
    <property type="entry name" value="YBAK DOMAIN-CONTAINING PROTEIN"/>
    <property type="match status" value="1"/>
</dbReference>
<dbReference type="EnsemblPlants" id="KQL31668">
    <property type="protein sequence ID" value="KQL31668"/>
    <property type="gene ID" value="SETIT_017421mg"/>
</dbReference>
<protein>
    <recommendedName>
        <fullName evidence="3">YbaK/aminoacyl-tRNA synthetase-associated domain-containing protein</fullName>
    </recommendedName>
</protein>
<dbReference type="AlphaFoldDB" id="K3YT26"/>
<dbReference type="HOGENOM" id="CLU_031759_0_0_1"/>
<dbReference type="Pfam" id="PF04073">
    <property type="entry name" value="tRNA_edit"/>
    <property type="match status" value="1"/>
</dbReference>
<keyword evidence="5" id="KW-1185">Reference proteome</keyword>
<dbReference type="eggNOG" id="ENOG502QT6S">
    <property type="taxonomic scope" value="Eukaryota"/>
</dbReference>
<feature type="compositionally biased region" description="Polar residues" evidence="2">
    <location>
        <begin position="301"/>
        <end position="313"/>
    </location>
</feature>
<dbReference type="Gene3D" id="3.90.960.10">
    <property type="entry name" value="YbaK/aminoacyl-tRNA synthetase-associated domain"/>
    <property type="match status" value="1"/>
</dbReference>
<dbReference type="EMBL" id="AGNK02000567">
    <property type="status" value="NOT_ANNOTATED_CDS"/>
    <property type="molecule type" value="Genomic_DNA"/>
</dbReference>
<feature type="compositionally biased region" description="Pro residues" evidence="2">
    <location>
        <begin position="63"/>
        <end position="75"/>
    </location>
</feature>
<dbReference type="GO" id="GO:0002161">
    <property type="term" value="F:aminoacyl-tRNA deacylase activity"/>
    <property type="evidence" value="ECO:0007669"/>
    <property type="project" value="InterPro"/>
</dbReference>
<gene>
    <name evidence="4" type="primary">LOC101782194</name>
</gene>
<feature type="compositionally biased region" description="Basic and acidic residues" evidence="2">
    <location>
        <begin position="34"/>
        <end position="45"/>
    </location>
</feature>
<dbReference type="SUPFAM" id="SSF55826">
    <property type="entry name" value="YbaK/ProRS associated domain"/>
    <property type="match status" value="1"/>
</dbReference>
<dbReference type="Gramene" id="KQL31668">
    <property type="protein sequence ID" value="KQL31668"/>
    <property type="gene ID" value="SETIT_017421mg"/>
</dbReference>
<evidence type="ECO:0000259" key="3">
    <source>
        <dbReference type="Pfam" id="PF04073"/>
    </source>
</evidence>
<sequence>MTLKSTSYPGPIRDHQTQHTHQIPSLSPRLHGPRGPESRLVDRPVSRIRRIRISSSKQSTSSRPPPTRPPPPSPSPAMGYTKDQLLARLQELKIDFTCYDHPVVLTVEEQAKHVGHLGGALSKNLLLKDKKHRLYVVSALAGTKVDMKILSQRLGLGKGGLRMAPEENLLQVLQVPLGCVTPFALINESASTVSLLLDQGFKSKQSCYFHPLTNDVTIALSSSNLDKFLISIGKQPAYVNLEDTPAVGKDSPPDLAHLVPSGIPNSSEQPVENTTPTNVPHQNNVPKETEVKVKPKVQSKGPETSQNKVDKPTNATSVDKFVNDVFDIISPLLLSEALKKLDVKKEELSSIIDGIRGRAAPDLESITTSLKNASYTSGFHAGSESMLNHVLNARPSRN</sequence>
<dbReference type="CDD" id="cd04335">
    <property type="entry name" value="PrdX_deacylase"/>
    <property type="match status" value="1"/>
</dbReference>
<dbReference type="Proteomes" id="UP000004995">
    <property type="component" value="Unassembled WGS sequence"/>
</dbReference>
<name>K3YT26_SETIT</name>
<proteinExistence type="inferred from homology"/>
<reference evidence="4" key="2">
    <citation type="submission" date="2018-08" db="UniProtKB">
        <authorList>
            <consortium name="EnsemblPlants"/>
        </authorList>
    </citation>
    <scope>IDENTIFICATION</scope>
    <source>
        <strain evidence="4">Yugu1</strain>
    </source>
</reference>
<dbReference type="OMA" id="TQECCFF"/>
<feature type="domain" description="YbaK/aminoacyl-tRNA synthetase-associated" evidence="3">
    <location>
        <begin position="101"/>
        <end position="228"/>
    </location>
</feature>
<dbReference type="FunFam" id="3.90.960.10:FF:000005">
    <property type="entry name" value="Putative prolyl-tRNA synthetase"/>
    <property type="match status" value="1"/>
</dbReference>
<reference evidence="5" key="1">
    <citation type="journal article" date="2012" name="Nat. Biotechnol.">
        <title>Reference genome sequence of the model plant Setaria.</title>
        <authorList>
            <person name="Bennetzen J.L."/>
            <person name="Schmutz J."/>
            <person name="Wang H."/>
            <person name="Percifield R."/>
            <person name="Hawkins J."/>
            <person name="Pontaroli A.C."/>
            <person name="Estep M."/>
            <person name="Feng L."/>
            <person name="Vaughn J.N."/>
            <person name="Grimwood J."/>
            <person name="Jenkins J."/>
            <person name="Barry K."/>
            <person name="Lindquist E."/>
            <person name="Hellsten U."/>
            <person name="Deshpande S."/>
            <person name="Wang X."/>
            <person name="Wu X."/>
            <person name="Mitros T."/>
            <person name="Triplett J."/>
            <person name="Yang X."/>
            <person name="Ye C.Y."/>
            <person name="Mauro-Herrera M."/>
            <person name="Wang L."/>
            <person name="Li P."/>
            <person name="Sharma M."/>
            <person name="Sharma R."/>
            <person name="Ronald P.C."/>
            <person name="Panaud O."/>
            <person name="Kellogg E.A."/>
            <person name="Brutnell T.P."/>
            <person name="Doust A.N."/>
            <person name="Tuskan G.A."/>
            <person name="Rokhsar D."/>
            <person name="Devos K.M."/>
        </authorList>
    </citation>
    <scope>NUCLEOTIDE SEQUENCE [LARGE SCALE GENOMIC DNA]</scope>
    <source>
        <strain evidence="5">cv. Yugu1</strain>
    </source>
</reference>
<evidence type="ECO:0000313" key="4">
    <source>
        <dbReference type="EnsemblPlants" id="KQL31668"/>
    </source>
</evidence>
<feature type="compositionally biased region" description="Low complexity" evidence="2">
    <location>
        <begin position="53"/>
        <end position="62"/>
    </location>
</feature>
<dbReference type="InterPro" id="IPR036754">
    <property type="entry name" value="YbaK/aa-tRNA-synt-asso_dom_sf"/>
</dbReference>
<comment type="similarity">
    <text evidence="1">Belongs to the PRORSD1 family.</text>
</comment>
<dbReference type="PANTHER" id="PTHR31423:SF3">
    <property type="entry name" value="PROLYL-TRNA SYNTHETASE ASSOCIATED DOMAIN-CONTAINING PROTEIN 1-RELATED"/>
    <property type="match status" value="1"/>
</dbReference>
<dbReference type="InterPro" id="IPR007214">
    <property type="entry name" value="YbaK/aa-tRNA-synth-assoc-dom"/>
</dbReference>
<dbReference type="InParanoid" id="K3YT26"/>
<accession>K3YT26</accession>
<feature type="compositionally biased region" description="Polar residues" evidence="2">
    <location>
        <begin position="263"/>
        <end position="284"/>
    </location>
</feature>
<evidence type="ECO:0000256" key="2">
    <source>
        <dbReference type="SAM" id="MobiDB-lite"/>
    </source>
</evidence>
<feature type="region of interest" description="Disordered" evidence="2">
    <location>
        <begin position="1"/>
        <end position="80"/>
    </location>
</feature>